<keyword evidence="2" id="KW-0378">Hydrolase</keyword>
<keyword evidence="2" id="KW-0067">ATP-binding</keyword>
<keyword evidence="2" id="KW-0547">Nucleotide-binding</keyword>
<protein>
    <submittedName>
        <fullName evidence="2">DNA polymerase B Like Replicative Helicase</fullName>
    </submittedName>
</protein>
<evidence type="ECO:0000313" key="2">
    <source>
        <dbReference type="EMBL" id="DAE08535.1"/>
    </source>
</evidence>
<dbReference type="EMBL" id="BK015472">
    <property type="protein sequence ID" value="DAE08535.1"/>
    <property type="molecule type" value="Genomic_DNA"/>
</dbReference>
<dbReference type="InterPro" id="IPR046881">
    <property type="entry name" value="divDNAB"/>
</dbReference>
<accession>A0A8S5PMZ2</accession>
<feature type="domain" description="Divergent DnaB-like ATPase" evidence="1">
    <location>
        <begin position="157"/>
        <end position="485"/>
    </location>
</feature>
<dbReference type="Gene3D" id="3.40.50.300">
    <property type="entry name" value="P-loop containing nucleotide triphosphate hydrolases"/>
    <property type="match status" value="1"/>
</dbReference>
<dbReference type="InterPro" id="IPR027417">
    <property type="entry name" value="P-loop_NTPase"/>
</dbReference>
<dbReference type="Pfam" id="PF20307">
    <property type="entry name" value="divDNAB"/>
    <property type="match status" value="1"/>
</dbReference>
<sequence length="587" mass="66653">MTDLTEANAQRKSSYIDLGIDKQTLNIFAKMVVSSNKMIRRSNLLNIQTFLGLINPSTYINDPDKSKMVSFVNKGIEARLIMNLDDPYMIMQHINGGIITGDIIDLDKYKELSSAEVDFVNNMVSESLKYAAIYKYADQMIDVCTRFKTQDYGTKGEIVKEFESRVNEVQNEFRRSRNEDHTEMMFSLQPGQFDDTIKETYKRAANPKKKLSTGMQGMNEMLGGGFESGRIYIYFGLPGEGKSSVVLNLMYQIKKYNRDFQCKDPTKRPCVVLLTMENTVEESIERLFAMATDKESMTDFDVDAVIKMLKEVGELTITDDNPIDIIIKYKPTNSVDTGYMYTLCDDLEDQGYEVIAFFQDYIGRIRSSQHLADTRLEYGAVTDDFKVFAQVKDIPVISVSQLNRDASKRIDDGRQSNKMDLVRALGRSNISESMLVLNNIDCGFMITPEYSSAGEKFLGIQRVKIRYKASDLDVMYLPFSNNSTIKLLEDFGKTPIYKTTLRNGPAMIGSEPKFEDLPTIEDLKHNDIHGSIFSTAVNSSPAESIADLDVAFKPVDYRMMVSHLVDPLIYFGDDHPTYIDPIVIYPN</sequence>
<dbReference type="SUPFAM" id="SSF52540">
    <property type="entry name" value="P-loop containing nucleoside triphosphate hydrolases"/>
    <property type="match status" value="1"/>
</dbReference>
<keyword evidence="2" id="KW-0347">Helicase</keyword>
<reference evidence="2" key="1">
    <citation type="journal article" date="2021" name="Proc. Natl. Acad. Sci. U.S.A.">
        <title>A Catalog of Tens of Thousands of Viruses from Human Metagenomes Reveals Hidden Associations with Chronic Diseases.</title>
        <authorList>
            <person name="Tisza M.J."/>
            <person name="Buck C.B."/>
        </authorList>
    </citation>
    <scope>NUCLEOTIDE SEQUENCE</scope>
    <source>
        <strain evidence="2">CtwwN25</strain>
    </source>
</reference>
<evidence type="ECO:0000259" key="1">
    <source>
        <dbReference type="Pfam" id="PF20307"/>
    </source>
</evidence>
<proteinExistence type="predicted"/>
<dbReference type="GO" id="GO:0004386">
    <property type="term" value="F:helicase activity"/>
    <property type="evidence" value="ECO:0007669"/>
    <property type="project" value="UniProtKB-KW"/>
</dbReference>
<organism evidence="2">
    <name type="scientific">Myoviridae sp. ctwwN25</name>
    <dbReference type="NCBI Taxonomy" id="2825209"/>
    <lineage>
        <taxon>Viruses</taxon>
        <taxon>Duplodnaviria</taxon>
        <taxon>Heunggongvirae</taxon>
        <taxon>Uroviricota</taxon>
        <taxon>Caudoviricetes</taxon>
    </lineage>
</organism>
<name>A0A8S5PMZ2_9CAUD</name>